<dbReference type="SMART" id="SM00490">
    <property type="entry name" value="HELICc"/>
    <property type="match status" value="1"/>
</dbReference>
<keyword evidence="4" id="KW-0547">Nucleotide-binding</keyword>
<keyword evidence="4" id="KW-0347">Helicase</keyword>
<comment type="caution">
    <text evidence="4">The sequence shown here is derived from an EMBL/GenBank/DDBJ whole genome shotgun (WGS) entry which is preliminary data.</text>
</comment>
<dbReference type="GO" id="GO:0016787">
    <property type="term" value="F:hydrolase activity"/>
    <property type="evidence" value="ECO:0007669"/>
    <property type="project" value="UniProtKB-KW"/>
</dbReference>
<evidence type="ECO:0000313" key="4">
    <source>
        <dbReference type="EMBL" id="NVL11714.1"/>
    </source>
</evidence>
<dbReference type="GO" id="GO:0006281">
    <property type="term" value="P:DNA repair"/>
    <property type="evidence" value="ECO:0007669"/>
    <property type="project" value="TreeGrafter"/>
</dbReference>
<evidence type="ECO:0000259" key="3">
    <source>
        <dbReference type="PROSITE" id="PS51194"/>
    </source>
</evidence>
<dbReference type="InterPro" id="IPR027417">
    <property type="entry name" value="P-loop_NTPase"/>
</dbReference>
<name>A0A974AGB6_9BRAD</name>
<evidence type="ECO:0000256" key="1">
    <source>
        <dbReference type="ARBA" id="ARBA00022801"/>
    </source>
</evidence>
<dbReference type="InterPro" id="IPR049730">
    <property type="entry name" value="SNF2/RAD54-like_C"/>
</dbReference>
<dbReference type="SUPFAM" id="SSF52540">
    <property type="entry name" value="P-loop containing nucleoside triphosphate hydrolases"/>
    <property type="match status" value="2"/>
</dbReference>
<dbReference type="EMBL" id="JABWSX010000001">
    <property type="protein sequence ID" value="NVL11714.1"/>
    <property type="molecule type" value="Genomic_DNA"/>
</dbReference>
<dbReference type="PANTHER" id="PTHR45766">
    <property type="entry name" value="DNA ANNEALING HELICASE AND ENDONUCLEASE ZRANB3 FAMILY MEMBER"/>
    <property type="match status" value="1"/>
</dbReference>
<feature type="domain" description="Helicase C-terminal" evidence="3">
    <location>
        <begin position="665"/>
        <end position="856"/>
    </location>
</feature>
<dbReference type="GO" id="GO:0031297">
    <property type="term" value="P:replication fork processing"/>
    <property type="evidence" value="ECO:0007669"/>
    <property type="project" value="TreeGrafter"/>
</dbReference>
<organism evidence="4">
    <name type="scientific">Bradyrhizobium quebecense</name>
    <dbReference type="NCBI Taxonomy" id="2748629"/>
    <lineage>
        <taxon>Bacteria</taxon>
        <taxon>Pseudomonadati</taxon>
        <taxon>Pseudomonadota</taxon>
        <taxon>Alphaproteobacteria</taxon>
        <taxon>Hyphomicrobiales</taxon>
        <taxon>Nitrobacteraceae</taxon>
        <taxon>Bradyrhizobium</taxon>
    </lineage>
</organism>
<sequence>MKAALSDRGKRPVVIMVPASLHEKWPRDFKVFVDRAIQRSDDKALRAKPVASALEFFRLIDSEARNRPQIIFLKHGAFHVQNIDQWVRLALIKRAISGIHLGEKRNALPRFAADLLRTKSSYNDPELFAKLLRIPNREWRLVINEHYRARPDLQLHDTPIPEAIQKVLDSSDIDVAELRDCLRELPARESAFINERLERARRAINDALRTMWPSTLAKARFRSPLLIMDEAHHLKNPATRLASLFVTDEAREDAGTITGALEGSFERMMFLTATPFQLGHHELLNVIDRFRGVAWKTMPHYTKEQFEAELEALGKTLDCAQHRAAELDKRWASLREGDLVDKSGREVSIDDWWQSAAADSKDRPERIQMVMRSFHQAQAAMKEAEAPLRKWVVRHLRDPMLPGTNVPRRSRHSGRALSLSLEGDGGLPVGDEALLPFLLAARAQAVVVREGIKAGRATFAEGLASSYEAFLETRRNGSSHEDEEQELKAALPGQLVNRYVEKLTTALPDEAAYAQHPKIAPLIARVLDLWRHREKVVVFCHYRETGRAIVRHLSAALERQLWSDAAQRFGLEQEAVRKAVADFGARFDTNGGMRQPLHEELARRLAPYVELSSEERNHIQDVVRRFVRTPLFVARHFDIDARSGESTLREAFGTRDLSGISLGEKIDSFLKFIARRCSHPERKDYLEALSRMQPGIRGETLRENDDDLSQMKGISVMPNIRLANGLVKQETRQRLMLAFNTPFFPEVLVASSVLAEGVDLHLSCRHVIHHDLSWNPSTLEQRTGRVDRIGAIAETVRKPIEVFLPYVGGTQDEKQFRVVMDRERWFQVLMGADYRTDEHFTEKAAERIPLPVAAARALAFDLSVKSACDARKHEESPIGARQTT</sequence>
<proteinExistence type="predicted"/>
<reference evidence="4" key="1">
    <citation type="submission" date="2020-06" db="EMBL/GenBank/DDBJ databases">
        <title>Whole Genome Sequence of Bradyrhizobium sp. Strain 66S1MB.</title>
        <authorList>
            <person name="Bromfield E."/>
            <person name="Cloutier S."/>
        </authorList>
    </citation>
    <scope>NUCLEOTIDE SEQUENCE</scope>
    <source>
        <strain evidence="4">66S1MB</strain>
    </source>
</reference>
<evidence type="ECO:0000256" key="2">
    <source>
        <dbReference type="SAM" id="Coils"/>
    </source>
</evidence>
<accession>A0A974AGB6</accession>
<feature type="coiled-coil region" evidence="2">
    <location>
        <begin position="303"/>
        <end position="330"/>
    </location>
</feature>
<dbReference type="Pfam" id="PF00271">
    <property type="entry name" value="Helicase_C"/>
    <property type="match status" value="1"/>
</dbReference>
<dbReference type="Gene3D" id="3.40.50.300">
    <property type="entry name" value="P-loop containing nucleotide triphosphate hydrolases"/>
    <property type="match status" value="1"/>
</dbReference>
<gene>
    <name evidence="4" type="ORF">HU230_39900</name>
</gene>
<dbReference type="GO" id="GO:0004386">
    <property type="term" value="F:helicase activity"/>
    <property type="evidence" value="ECO:0007669"/>
    <property type="project" value="UniProtKB-KW"/>
</dbReference>
<dbReference type="PROSITE" id="PS51194">
    <property type="entry name" value="HELICASE_CTER"/>
    <property type="match status" value="1"/>
</dbReference>
<dbReference type="CDD" id="cd18793">
    <property type="entry name" value="SF2_C_SNF"/>
    <property type="match status" value="1"/>
</dbReference>
<dbReference type="InterPro" id="IPR001650">
    <property type="entry name" value="Helicase_C-like"/>
</dbReference>
<protein>
    <submittedName>
        <fullName evidence="4">DEAD/DEAH box helicase</fullName>
    </submittedName>
</protein>
<keyword evidence="4" id="KW-0067">ATP-binding</keyword>
<keyword evidence="2" id="KW-0175">Coiled coil</keyword>
<dbReference type="Gene3D" id="3.40.50.10810">
    <property type="entry name" value="Tandem AAA-ATPase domain"/>
    <property type="match status" value="1"/>
</dbReference>
<keyword evidence="1" id="KW-0378">Hydrolase</keyword>
<dbReference type="PANTHER" id="PTHR45766:SF6">
    <property type="entry name" value="SWI_SNF-RELATED MATRIX-ASSOCIATED ACTIN-DEPENDENT REGULATOR OF CHROMATIN SUBFAMILY A-LIKE PROTEIN 1"/>
    <property type="match status" value="1"/>
</dbReference>
<dbReference type="AlphaFoldDB" id="A0A974AGB6"/>
<dbReference type="InterPro" id="IPR038718">
    <property type="entry name" value="SNF2-like_sf"/>
</dbReference>